<evidence type="ECO:0000313" key="1">
    <source>
        <dbReference type="EMBL" id="KAG7088079.1"/>
    </source>
</evidence>
<dbReference type="RefSeq" id="XP_043004550.1">
    <property type="nucleotide sequence ID" value="XM_043157184.1"/>
</dbReference>
<keyword evidence="2" id="KW-1185">Reference proteome</keyword>
<accession>A0A9P7RQW3</accession>
<evidence type="ECO:0000313" key="2">
    <source>
        <dbReference type="Proteomes" id="UP001049176"/>
    </source>
</evidence>
<dbReference type="GeneID" id="66081185"/>
<dbReference type="KEGG" id="more:E1B28_012110"/>
<name>A0A9P7RQW3_9AGAR</name>
<dbReference type="AlphaFoldDB" id="A0A9P7RQW3"/>
<sequence length="100" mass="11331">MSLDGLLKVIRQDQMTTLHDCETKPRKTTLSIQDSNGHLDRTRLLLAFNEKQRTITPSTYDHSLAPSFTRICTLFPYHSVSVPFASFSVLSCLDLITVFV</sequence>
<comment type="caution">
    <text evidence="1">The sequence shown here is derived from an EMBL/GenBank/DDBJ whole genome shotgun (WGS) entry which is preliminary data.</text>
</comment>
<organism evidence="1 2">
    <name type="scientific">Marasmius oreades</name>
    <name type="common">fairy-ring Marasmius</name>
    <dbReference type="NCBI Taxonomy" id="181124"/>
    <lineage>
        <taxon>Eukaryota</taxon>
        <taxon>Fungi</taxon>
        <taxon>Dikarya</taxon>
        <taxon>Basidiomycota</taxon>
        <taxon>Agaricomycotina</taxon>
        <taxon>Agaricomycetes</taxon>
        <taxon>Agaricomycetidae</taxon>
        <taxon>Agaricales</taxon>
        <taxon>Marasmiineae</taxon>
        <taxon>Marasmiaceae</taxon>
        <taxon>Marasmius</taxon>
    </lineage>
</organism>
<protein>
    <submittedName>
        <fullName evidence="1">Uncharacterized protein</fullName>
    </submittedName>
</protein>
<dbReference type="Proteomes" id="UP001049176">
    <property type="component" value="Chromosome 8"/>
</dbReference>
<gene>
    <name evidence="1" type="ORF">E1B28_012110</name>
</gene>
<dbReference type="EMBL" id="CM032188">
    <property type="protein sequence ID" value="KAG7088079.1"/>
    <property type="molecule type" value="Genomic_DNA"/>
</dbReference>
<proteinExistence type="predicted"/>
<reference evidence="1" key="1">
    <citation type="journal article" date="2021" name="Genome Biol. Evol.">
        <title>The assembled and annotated genome of the fairy-ring fungus Marasmius oreades.</title>
        <authorList>
            <person name="Hiltunen M."/>
            <person name="Ament-Velasquez S.L."/>
            <person name="Johannesson H."/>
        </authorList>
    </citation>
    <scope>NUCLEOTIDE SEQUENCE</scope>
    <source>
        <strain evidence="1">03SP1</strain>
    </source>
</reference>